<evidence type="ECO:0000256" key="3">
    <source>
        <dbReference type="ARBA" id="ARBA00022989"/>
    </source>
</evidence>
<feature type="transmembrane region" description="Helical" evidence="5">
    <location>
        <begin position="45"/>
        <end position="66"/>
    </location>
</feature>
<evidence type="ECO:0000256" key="4">
    <source>
        <dbReference type="ARBA" id="ARBA00023136"/>
    </source>
</evidence>
<proteinExistence type="predicted"/>
<dbReference type="PANTHER" id="PTHR22911">
    <property type="entry name" value="ACYL-MALONYL CONDENSING ENZYME-RELATED"/>
    <property type="match status" value="1"/>
</dbReference>
<feature type="transmembrane region" description="Helical" evidence="5">
    <location>
        <begin position="241"/>
        <end position="263"/>
    </location>
</feature>
<reference evidence="7" key="1">
    <citation type="submission" date="2014-11" db="EMBL/GenBank/DDBJ databases">
        <authorList>
            <person name="Zhu J."/>
            <person name="Qi W."/>
            <person name="Song R."/>
        </authorList>
    </citation>
    <scope>NUCLEOTIDE SEQUENCE</scope>
</reference>
<dbReference type="Pfam" id="PF00892">
    <property type="entry name" value="EamA"/>
    <property type="match status" value="2"/>
</dbReference>
<feature type="transmembrane region" description="Helical" evidence="5">
    <location>
        <begin position="106"/>
        <end position="129"/>
    </location>
</feature>
<keyword evidence="4 5" id="KW-0472">Membrane</keyword>
<dbReference type="GO" id="GO:0016020">
    <property type="term" value="C:membrane"/>
    <property type="evidence" value="ECO:0007669"/>
    <property type="project" value="UniProtKB-SubCell"/>
</dbReference>
<evidence type="ECO:0000256" key="5">
    <source>
        <dbReference type="SAM" id="Phobius"/>
    </source>
</evidence>
<organism evidence="7">
    <name type="scientific">uncultured Poseidoniia archaeon</name>
    <dbReference type="NCBI Taxonomy" id="1697135"/>
    <lineage>
        <taxon>Archaea</taxon>
        <taxon>Methanobacteriati</taxon>
        <taxon>Thermoplasmatota</taxon>
        <taxon>Candidatus Poseidoniia</taxon>
        <taxon>environmental samples</taxon>
    </lineage>
</organism>
<protein>
    <submittedName>
        <fullName evidence="7">Putative integral membrane protein</fullName>
    </submittedName>
</protein>
<feature type="transmembrane region" description="Helical" evidence="5">
    <location>
        <begin position="184"/>
        <end position="202"/>
    </location>
</feature>
<feature type="transmembrane region" description="Helical" evidence="5">
    <location>
        <begin position="135"/>
        <end position="152"/>
    </location>
</feature>
<accession>A0A1B1TFM4</accession>
<feature type="domain" description="EamA" evidence="6">
    <location>
        <begin position="185"/>
        <end position="308"/>
    </location>
</feature>
<feature type="transmembrane region" description="Helical" evidence="5">
    <location>
        <begin position="294"/>
        <end position="315"/>
    </location>
</feature>
<evidence type="ECO:0000259" key="6">
    <source>
        <dbReference type="Pfam" id="PF00892"/>
    </source>
</evidence>
<feature type="transmembrane region" description="Helical" evidence="5">
    <location>
        <begin position="159"/>
        <end position="178"/>
    </location>
</feature>
<feature type="transmembrane region" description="Helical" evidence="5">
    <location>
        <begin position="72"/>
        <end position="94"/>
    </location>
</feature>
<sequence>MGIKVMSSKGLGRGLESVAELAKDGPDLTSYVSVPKLPVDSPRVAVLWMIFGSISFGTMNALVKWTSVNADVWMIIFVRSLVIALAVAIFARFQGISLKVKDRRKMFLRCLTGLIAMLLYFTALSLIPIGQAVTLQYTAPLFVALLSGRLISEKVSSSVLVLLMTAFIGIVLIVSPDFDSIDSNALLALGSGLFAGLAYIFVRDLRKTESPSSVVFWFAAFSVLGSMIQAVPNLSDLSLEMIAALIGIGVGAGGGQVGITMAYHKANAAWVSAFSYLTVIIATIYGIILFDEILTLKIVLGGLMIIGSGIALAFFTPSSSESEES</sequence>
<keyword evidence="2 5" id="KW-0812">Transmembrane</keyword>
<evidence type="ECO:0000256" key="1">
    <source>
        <dbReference type="ARBA" id="ARBA00004141"/>
    </source>
</evidence>
<dbReference type="InterPro" id="IPR000620">
    <property type="entry name" value="EamA_dom"/>
</dbReference>
<feature type="transmembrane region" description="Helical" evidence="5">
    <location>
        <begin position="214"/>
        <end position="235"/>
    </location>
</feature>
<dbReference type="EMBL" id="KP211923">
    <property type="protein sequence ID" value="ANV81097.1"/>
    <property type="molecule type" value="Genomic_DNA"/>
</dbReference>
<keyword evidence="3 5" id="KW-1133">Transmembrane helix</keyword>
<dbReference type="AlphaFoldDB" id="A0A1B1TFM4"/>
<dbReference type="SUPFAM" id="SSF103481">
    <property type="entry name" value="Multidrug resistance efflux transporter EmrE"/>
    <property type="match status" value="2"/>
</dbReference>
<evidence type="ECO:0000313" key="7">
    <source>
        <dbReference type="EMBL" id="ANV81097.1"/>
    </source>
</evidence>
<comment type="subcellular location">
    <subcellularLocation>
        <location evidence="1">Membrane</location>
        <topology evidence="1">Multi-pass membrane protein</topology>
    </subcellularLocation>
</comment>
<name>A0A1B1TFM4_9ARCH</name>
<evidence type="ECO:0000256" key="2">
    <source>
        <dbReference type="ARBA" id="ARBA00022692"/>
    </source>
</evidence>
<feature type="transmembrane region" description="Helical" evidence="5">
    <location>
        <begin position="270"/>
        <end position="288"/>
    </location>
</feature>
<reference evidence="7" key="2">
    <citation type="journal article" date="2015" name="ISME J.">
        <title>A new class of marine Euryarchaeota group II from the Mediterranean deep chlorophyll maximum.</title>
        <authorList>
            <person name="Martin-Cuadrado A.B."/>
            <person name="Garcia-Heredia I."/>
            <person name="Molto A.G."/>
            <person name="Lopez-Ubeda R."/>
            <person name="Kimes N."/>
            <person name="Lopez-Garcia P."/>
            <person name="Moreira D."/>
            <person name="Rodriguez-Valera F."/>
        </authorList>
    </citation>
    <scope>NUCLEOTIDE SEQUENCE</scope>
</reference>
<feature type="domain" description="EamA" evidence="6">
    <location>
        <begin position="45"/>
        <end position="174"/>
    </location>
</feature>
<dbReference type="InterPro" id="IPR037185">
    <property type="entry name" value="EmrE-like"/>
</dbReference>
<dbReference type="PANTHER" id="PTHR22911:SF6">
    <property type="entry name" value="SOLUTE CARRIER FAMILY 35 MEMBER G1"/>
    <property type="match status" value="1"/>
</dbReference>